<evidence type="ECO:0000313" key="3">
    <source>
        <dbReference type="EMBL" id="MBA0087511.1"/>
    </source>
</evidence>
<sequence length="259" mass="29438">KAKVENAVGIVSRYLLGRLRNRCFFSLAELNDATRECVTAINSKVMKRLNKTRDEMFASLDRPLLKALPVERYSYAEWKRCTVAPDYHVEVDDHYYSVPFRLLRQIVDARYTNNTVELFHKGERVASHVRSRLPHKHTTLSEHMPSSHRRYAEWTPARMLGQAADIGPATVALFEAIMKAKPHPEQGFRSCLGVIRLLASYGPERIEAAAKRGNDIGATTYGSIKSILEKGLDKAYAPSQTSDTRPIQHPNIRGRGYYH</sequence>
<accession>A0A7V8SZ14</accession>
<evidence type="ECO:0000313" key="4">
    <source>
        <dbReference type="Proteomes" id="UP000567293"/>
    </source>
</evidence>
<reference evidence="3" key="1">
    <citation type="submission" date="2020-06" db="EMBL/GenBank/DDBJ databases">
        <title>Legume-microbial interactions unlock mineral nutrients during tropical forest succession.</title>
        <authorList>
            <person name="Epihov D.Z."/>
        </authorList>
    </citation>
    <scope>NUCLEOTIDE SEQUENCE [LARGE SCALE GENOMIC DNA]</scope>
    <source>
        <strain evidence="3">Pan2503</strain>
    </source>
</reference>
<comment type="caution">
    <text evidence="3">The sequence shown here is derived from an EMBL/GenBank/DDBJ whole genome shotgun (WGS) entry which is preliminary data.</text>
</comment>
<dbReference type="PANTHER" id="PTHR35004">
    <property type="entry name" value="TRANSPOSASE RV3428C-RELATED"/>
    <property type="match status" value="1"/>
</dbReference>
<dbReference type="Proteomes" id="UP000567293">
    <property type="component" value="Unassembled WGS sequence"/>
</dbReference>
<dbReference type="InterPro" id="IPR054353">
    <property type="entry name" value="IstA-like_C"/>
</dbReference>
<name>A0A7V8SZ14_9BACT</name>
<protein>
    <submittedName>
        <fullName evidence="3">Transposase</fullName>
    </submittedName>
</protein>
<dbReference type="AlphaFoldDB" id="A0A7V8SZ14"/>
<feature type="non-terminal residue" evidence="3">
    <location>
        <position position="1"/>
    </location>
</feature>
<evidence type="ECO:0000256" key="1">
    <source>
        <dbReference type="SAM" id="MobiDB-lite"/>
    </source>
</evidence>
<dbReference type="Pfam" id="PF22483">
    <property type="entry name" value="Mu-transpos_C_2"/>
    <property type="match status" value="1"/>
</dbReference>
<feature type="region of interest" description="Disordered" evidence="1">
    <location>
        <begin position="236"/>
        <end position="259"/>
    </location>
</feature>
<evidence type="ECO:0000259" key="2">
    <source>
        <dbReference type="Pfam" id="PF22483"/>
    </source>
</evidence>
<feature type="domain" description="Transposase for insertion sequence element IS21-like C-terminal" evidence="2">
    <location>
        <begin position="68"/>
        <end position="139"/>
    </location>
</feature>
<gene>
    <name evidence="3" type="ORF">HRJ53_21200</name>
</gene>
<proteinExistence type="predicted"/>
<keyword evidence="4" id="KW-1185">Reference proteome</keyword>
<dbReference type="EMBL" id="JACDQQ010002042">
    <property type="protein sequence ID" value="MBA0087511.1"/>
    <property type="molecule type" value="Genomic_DNA"/>
</dbReference>
<organism evidence="3 4">
    <name type="scientific">Candidatus Acidiferrum panamense</name>
    <dbReference type="NCBI Taxonomy" id="2741543"/>
    <lineage>
        <taxon>Bacteria</taxon>
        <taxon>Pseudomonadati</taxon>
        <taxon>Acidobacteriota</taxon>
        <taxon>Terriglobia</taxon>
        <taxon>Candidatus Acidiferrales</taxon>
        <taxon>Candidatus Acidiferrum</taxon>
    </lineage>
</organism>
<dbReference type="PANTHER" id="PTHR35004:SF8">
    <property type="entry name" value="TRANSPOSASE RV3428C-RELATED"/>
    <property type="match status" value="1"/>
</dbReference>